<dbReference type="PANTHER" id="PTHR11803">
    <property type="entry name" value="2-IMINOBUTANOATE/2-IMINOPROPANOATE DEAMINASE RIDA"/>
    <property type="match status" value="1"/>
</dbReference>
<reference evidence="1 2" key="1">
    <citation type="submission" date="2019-02" db="EMBL/GenBank/DDBJ databases">
        <title>Genomic Encyclopedia of Type Strains, Phase IV (KMG-IV): sequencing the most valuable type-strain genomes for metagenomic binning, comparative biology and taxonomic classification.</title>
        <authorList>
            <person name="Goeker M."/>
        </authorList>
    </citation>
    <scope>NUCLEOTIDE SEQUENCE [LARGE SCALE GENOMIC DNA]</scope>
    <source>
        <strain evidence="1 2">K24</strain>
    </source>
</reference>
<keyword evidence="2" id="KW-1185">Reference proteome</keyword>
<gene>
    <name evidence="1" type="ORF">EV675_4072</name>
</gene>
<dbReference type="SUPFAM" id="SSF55298">
    <property type="entry name" value="YjgF-like"/>
    <property type="match status" value="1"/>
</dbReference>
<dbReference type="InterPro" id="IPR035959">
    <property type="entry name" value="RutC-like_sf"/>
</dbReference>
<dbReference type="Pfam" id="PF01042">
    <property type="entry name" value="Ribonuc_L-PSP"/>
    <property type="match status" value="1"/>
</dbReference>
<dbReference type="AlphaFoldDB" id="A0A4Q7NEN0"/>
<comment type="caution">
    <text evidence="1">The sequence shown here is derived from an EMBL/GenBank/DDBJ whole genome shotgun (WGS) entry which is preliminary data.</text>
</comment>
<proteinExistence type="predicted"/>
<evidence type="ECO:0000313" key="1">
    <source>
        <dbReference type="EMBL" id="RZS81449.1"/>
    </source>
</evidence>
<dbReference type="OrthoDB" id="9808943at2"/>
<accession>A0A4Q7NEN0</accession>
<dbReference type="RefSeq" id="WP_130359263.1">
    <property type="nucleotide sequence ID" value="NZ_SGXC01000002.1"/>
</dbReference>
<sequence length="126" mass="13901">MSTSKIFMSDAVAKPKAPLSHAVVAGDFVFVSGTTPFDANRQLAPTFSEQMHQVMKNLKQILGECDSSLDKVVKANVILTDISRFNEMNEIYRGYFQEGKFPARTTIEAPLAIAGMMLEIEVVATR</sequence>
<dbReference type="Proteomes" id="UP000292445">
    <property type="component" value="Unassembled WGS sequence"/>
</dbReference>
<name>A0A4Q7NEN0_9BURK</name>
<dbReference type="PANTHER" id="PTHR11803:SF39">
    <property type="entry name" value="2-IMINOBUTANOATE_2-IMINOPROPANOATE DEAMINASE"/>
    <property type="match status" value="1"/>
</dbReference>
<dbReference type="Gene3D" id="3.30.1330.40">
    <property type="entry name" value="RutC-like"/>
    <property type="match status" value="1"/>
</dbReference>
<evidence type="ECO:0000313" key="2">
    <source>
        <dbReference type="Proteomes" id="UP000292445"/>
    </source>
</evidence>
<organism evidence="1 2">
    <name type="scientific">Pigmentiphaga kullae</name>
    <dbReference type="NCBI Taxonomy" id="151784"/>
    <lineage>
        <taxon>Bacteria</taxon>
        <taxon>Pseudomonadati</taxon>
        <taxon>Pseudomonadota</taxon>
        <taxon>Betaproteobacteria</taxon>
        <taxon>Burkholderiales</taxon>
        <taxon>Alcaligenaceae</taxon>
        <taxon>Pigmentiphaga</taxon>
    </lineage>
</organism>
<dbReference type="CDD" id="cd00448">
    <property type="entry name" value="YjgF_YER057c_UK114_family"/>
    <property type="match status" value="1"/>
</dbReference>
<protein>
    <submittedName>
        <fullName evidence="1">2-iminobutanoate/2-iminopropanoate deaminase</fullName>
    </submittedName>
</protein>
<dbReference type="GO" id="GO:0019239">
    <property type="term" value="F:deaminase activity"/>
    <property type="evidence" value="ECO:0007669"/>
    <property type="project" value="TreeGrafter"/>
</dbReference>
<dbReference type="GO" id="GO:0005829">
    <property type="term" value="C:cytosol"/>
    <property type="evidence" value="ECO:0007669"/>
    <property type="project" value="TreeGrafter"/>
</dbReference>
<dbReference type="EMBL" id="SGXC01000002">
    <property type="protein sequence ID" value="RZS81449.1"/>
    <property type="molecule type" value="Genomic_DNA"/>
</dbReference>
<dbReference type="InterPro" id="IPR006175">
    <property type="entry name" value="YjgF/YER057c/UK114"/>
</dbReference>